<feature type="region of interest" description="Disordered" evidence="1">
    <location>
        <begin position="1"/>
        <end position="89"/>
    </location>
</feature>
<feature type="compositionally biased region" description="Low complexity" evidence="1">
    <location>
        <begin position="128"/>
        <end position="138"/>
    </location>
</feature>
<feature type="compositionally biased region" description="Polar residues" evidence="1">
    <location>
        <begin position="8"/>
        <end position="20"/>
    </location>
</feature>
<organism evidence="2 3">
    <name type="scientific">Protea cynaroides</name>
    <dbReference type="NCBI Taxonomy" id="273540"/>
    <lineage>
        <taxon>Eukaryota</taxon>
        <taxon>Viridiplantae</taxon>
        <taxon>Streptophyta</taxon>
        <taxon>Embryophyta</taxon>
        <taxon>Tracheophyta</taxon>
        <taxon>Spermatophyta</taxon>
        <taxon>Magnoliopsida</taxon>
        <taxon>Proteales</taxon>
        <taxon>Proteaceae</taxon>
        <taxon>Protea</taxon>
    </lineage>
</organism>
<reference evidence="2" key="1">
    <citation type="journal article" date="2023" name="Plant J.">
        <title>The genome of the king protea, Protea cynaroides.</title>
        <authorList>
            <person name="Chang J."/>
            <person name="Duong T.A."/>
            <person name="Schoeman C."/>
            <person name="Ma X."/>
            <person name="Roodt D."/>
            <person name="Barker N."/>
            <person name="Li Z."/>
            <person name="Van de Peer Y."/>
            <person name="Mizrachi E."/>
        </authorList>
    </citation>
    <scope>NUCLEOTIDE SEQUENCE</scope>
    <source>
        <tissue evidence="2">Young leaves</tissue>
    </source>
</reference>
<feature type="region of interest" description="Disordered" evidence="1">
    <location>
        <begin position="103"/>
        <end position="168"/>
    </location>
</feature>
<name>A0A9Q0GLW0_9MAGN</name>
<keyword evidence="3" id="KW-1185">Reference proteome</keyword>
<evidence type="ECO:0000256" key="1">
    <source>
        <dbReference type="SAM" id="MobiDB-lite"/>
    </source>
</evidence>
<protein>
    <submittedName>
        <fullName evidence="2">Uncharacterized protein</fullName>
    </submittedName>
</protein>
<gene>
    <name evidence="2" type="ORF">NE237_000009</name>
</gene>
<accession>A0A9Q0GLW0</accession>
<proteinExistence type="predicted"/>
<sequence>MEGKGSQHRNTFSNPETSSNQEEDGEILAVPKAIPEKEVEPDTEYVQAMQQHDWCKVRAKKKRPDGSMDQNPQPPGSSAGHTPFLNRASLARDKRLELLRKFGPSKLSGPLDLSAGLNVGPATKAPGSSILKSLSVSRSKSEIGGAGTRKPERLSSPSPSKIRENSVGETLVSPFQTWEGDQIFVSMGEKSAVKEKAPGLSLKGKECMEEGGWNLAHLN</sequence>
<evidence type="ECO:0000313" key="3">
    <source>
        <dbReference type="Proteomes" id="UP001141806"/>
    </source>
</evidence>
<dbReference type="AlphaFoldDB" id="A0A9Q0GLW0"/>
<dbReference type="Proteomes" id="UP001141806">
    <property type="component" value="Unassembled WGS sequence"/>
</dbReference>
<dbReference type="EMBL" id="JAMYWD010000640">
    <property type="protein sequence ID" value="KAJ4948030.1"/>
    <property type="molecule type" value="Genomic_DNA"/>
</dbReference>
<comment type="caution">
    <text evidence="2">The sequence shown here is derived from an EMBL/GenBank/DDBJ whole genome shotgun (WGS) entry which is preliminary data.</text>
</comment>
<evidence type="ECO:0000313" key="2">
    <source>
        <dbReference type="EMBL" id="KAJ4948030.1"/>
    </source>
</evidence>